<organism evidence="1">
    <name type="scientific">viral metagenome</name>
    <dbReference type="NCBI Taxonomy" id="1070528"/>
    <lineage>
        <taxon>unclassified sequences</taxon>
        <taxon>metagenomes</taxon>
        <taxon>organismal metagenomes</taxon>
    </lineage>
</organism>
<proteinExistence type="predicted"/>
<accession>A0A6M3X5D6</accession>
<name>A0A6M3X5D6_9ZZZZ</name>
<sequence length="64" mass="7704">MSVDDEPRGWLRLYEPPTGRISDKQEDMIRAYAFQEGYENLRGFASHLRQLGWDYYDVLKEAYR</sequence>
<dbReference type="EMBL" id="MT143927">
    <property type="protein sequence ID" value="QJH92869.1"/>
    <property type="molecule type" value="Genomic_DNA"/>
</dbReference>
<gene>
    <name evidence="1" type="ORF">MM171A02296_0002</name>
</gene>
<reference evidence="1" key="1">
    <citation type="submission" date="2020-03" db="EMBL/GenBank/DDBJ databases">
        <title>The deep terrestrial virosphere.</title>
        <authorList>
            <person name="Holmfeldt K."/>
            <person name="Nilsson E."/>
            <person name="Simone D."/>
            <person name="Lopez-Fernandez M."/>
            <person name="Wu X."/>
            <person name="de Brujin I."/>
            <person name="Lundin D."/>
            <person name="Andersson A."/>
            <person name="Bertilsson S."/>
            <person name="Dopson M."/>
        </authorList>
    </citation>
    <scope>NUCLEOTIDE SEQUENCE</scope>
    <source>
        <strain evidence="1">MM171A02296</strain>
    </source>
</reference>
<protein>
    <submittedName>
        <fullName evidence="1">Uncharacterized protein</fullName>
    </submittedName>
</protein>
<evidence type="ECO:0000313" key="1">
    <source>
        <dbReference type="EMBL" id="QJH92869.1"/>
    </source>
</evidence>
<dbReference type="AlphaFoldDB" id="A0A6M3X5D6"/>